<gene>
    <name evidence="2" type="ORF">J8TS2_00070</name>
</gene>
<organism evidence="2 3">
    <name type="scientific">Lederbergia ruris</name>
    <dbReference type="NCBI Taxonomy" id="217495"/>
    <lineage>
        <taxon>Bacteria</taxon>
        <taxon>Bacillati</taxon>
        <taxon>Bacillota</taxon>
        <taxon>Bacilli</taxon>
        <taxon>Bacillales</taxon>
        <taxon>Bacillaceae</taxon>
        <taxon>Lederbergia</taxon>
    </lineage>
</organism>
<dbReference type="PANTHER" id="PTHR12110:SF41">
    <property type="entry name" value="INOSOSE DEHYDRATASE"/>
    <property type="match status" value="1"/>
</dbReference>
<name>A0ABQ4KCI9_9BACI</name>
<feature type="domain" description="Xylose isomerase-like TIM barrel" evidence="1">
    <location>
        <begin position="35"/>
        <end position="264"/>
    </location>
</feature>
<dbReference type="Pfam" id="PF01261">
    <property type="entry name" value="AP_endonuc_2"/>
    <property type="match status" value="1"/>
</dbReference>
<evidence type="ECO:0000259" key="1">
    <source>
        <dbReference type="Pfam" id="PF01261"/>
    </source>
</evidence>
<sequence length="294" mass="32775">MKTKFGCCLILGSFVPQSSGESVEMGKVEQLRDGLQLLKENGYDFAELTVQFLTQLSEEEFHEAKQVIQQTSLNIPVCNSFIPPQLKIVGPNVSITDLDDYLDLAMRRVHEIGGEQIIFGSGGARTIPDGFSQTQAYEQIKQFLCRCETYSAKYGITVAIEPLNKTESNIINTVKEAMSLAEEVNLPHIKVLADSYHMDLEKESFTILKQAIKDEWLAHVHISDRDRRFPGEINGEEAMDFSKLFRVLQEAKYKGLISAECNAASLVDVSALSLQFVKNTWSSVEGGLANVQSN</sequence>
<accession>A0ABQ4KCI9</accession>
<evidence type="ECO:0000313" key="2">
    <source>
        <dbReference type="EMBL" id="GIN55688.1"/>
    </source>
</evidence>
<proteinExistence type="predicted"/>
<dbReference type="InterPro" id="IPR036237">
    <property type="entry name" value="Xyl_isomerase-like_sf"/>
</dbReference>
<dbReference type="Gene3D" id="3.20.20.150">
    <property type="entry name" value="Divalent-metal-dependent TIM barrel enzymes"/>
    <property type="match status" value="1"/>
</dbReference>
<dbReference type="InterPro" id="IPR013022">
    <property type="entry name" value="Xyl_isomerase-like_TIM-brl"/>
</dbReference>
<dbReference type="Proteomes" id="UP000679950">
    <property type="component" value="Unassembled WGS sequence"/>
</dbReference>
<dbReference type="RefSeq" id="WP_158323087.1">
    <property type="nucleotide sequence ID" value="NZ_BORB01000001.1"/>
</dbReference>
<dbReference type="EMBL" id="BORB01000001">
    <property type="protein sequence ID" value="GIN55688.1"/>
    <property type="molecule type" value="Genomic_DNA"/>
</dbReference>
<dbReference type="SUPFAM" id="SSF51658">
    <property type="entry name" value="Xylose isomerase-like"/>
    <property type="match status" value="1"/>
</dbReference>
<keyword evidence="3" id="KW-1185">Reference proteome</keyword>
<evidence type="ECO:0000313" key="3">
    <source>
        <dbReference type="Proteomes" id="UP000679950"/>
    </source>
</evidence>
<protein>
    <recommendedName>
        <fullName evidence="1">Xylose isomerase-like TIM barrel domain-containing protein</fullName>
    </recommendedName>
</protein>
<comment type="caution">
    <text evidence="2">The sequence shown here is derived from an EMBL/GenBank/DDBJ whole genome shotgun (WGS) entry which is preliminary data.</text>
</comment>
<dbReference type="PANTHER" id="PTHR12110">
    <property type="entry name" value="HYDROXYPYRUVATE ISOMERASE"/>
    <property type="match status" value="1"/>
</dbReference>
<reference evidence="2 3" key="1">
    <citation type="submission" date="2021-03" db="EMBL/GenBank/DDBJ databases">
        <title>Antimicrobial resistance genes in bacteria isolated from Japanese honey, and their potential for conferring macrolide and lincosamide resistance in the American foulbrood pathogen Paenibacillus larvae.</title>
        <authorList>
            <person name="Okamoto M."/>
            <person name="Kumagai M."/>
            <person name="Kanamori H."/>
            <person name="Takamatsu D."/>
        </authorList>
    </citation>
    <scope>NUCLEOTIDE SEQUENCE [LARGE SCALE GENOMIC DNA]</scope>
    <source>
        <strain evidence="2 3">J8TS2</strain>
    </source>
</reference>
<dbReference type="InterPro" id="IPR050312">
    <property type="entry name" value="IolE/XylAMocC-like"/>
</dbReference>